<accession>A0A2R6RIN7</accession>
<sequence>IGVESVSSRQTKKIRDTEHVICWFESRTSYKISKPPNLPSKLGLEAEDLYIHGHAQGRYQAWRCTGLGPPKWIPLPQGTKRKLPGLKEPRHFVLTAKGLPSWVLSSSLDRAYKGVKTEALRSTS</sequence>
<dbReference type="EMBL" id="MLYV02000248">
    <property type="protein sequence ID" value="PSS29874.1"/>
    <property type="molecule type" value="Genomic_DNA"/>
</dbReference>
<keyword evidence="2" id="KW-1185">Reference proteome</keyword>
<protein>
    <submittedName>
        <fullName evidence="1">Uncharacterized protein</fullName>
    </submittedName>
</protein>
<evidence type="ECO:0000313" key="1">
    <source>
        <dbReference type="EMBL" id="PSS29874.1"/>
    </source>
</evidence>
<organism evidence="1 2">
    <name type="scientific">Hermanssonia centrifuga</name>
    <dbReference type="NCBI Taxonomy" id="98765"/>
    <lineage>
        <taxon>Eukaryota</taxon>
        <taxon>Fungi</taxon>
        <taxon>Dikarya</taxon>
        <taxon>Basidiomycota</taxon>
        <taxon>Agaricomycotina</taxon>
        <taxon>Agaricomycetes</taxon>
        <taxon>Polyporales</taxon>
        <taxon>Meruliaceae</taxon>
        <taxon>Hermanssonia</taxon>
    </lineage>
</organism>
<dbReference type="Proteomes" id="UP000186601">
    <property type="component" value="Unassembled WGS sequence"/>
</dbReference>
<reference evidence="1 2" key="1">
    <citation type="submission" date="2018-02" db="EMBL/GenBank/DDBJ databases">
        <title>Genome sequence of the basidiomycete white-rot fungus Phlebia centrifuga.</title>
        <authorList>
            <person name="Granchi Z."/>
            <person name="Peng M."/>
            <person name="de Vries R.P."/>
            <person name="Hilden K."/>
            <person name="Makela M.R."/>
            <person name="Grigoriev I."/>
            <person name="Riley R."/>
        </authorList>
    </citation>
    <scope>NUCLEOTIDE SEQUENCE [LARGE SCALE GENOMIC DNA]</scope>
    <source>
        <strain evidence="1 2">FBCC195</strain>
    </source>
</reference>
<gene>
    <name evidence="1" type="ORF">PHLCEN_2v2641</name>
</gene>
<comment type="caution">
    <text evidence="1">The sequence shown here is derived from an EMBL/GenBank/DDBJ whole genome shotgun (WGS) entry which is preliminary data.</text>
</comment>
<dbReference type="AlphaFoldDB" id="A0A2R6RIN7"/>
<name>A0A2R6RIN7_9APHY</name>
<proteinExistence type="predicted"/>
<feature type="non-terminal residue" evidence="1">
    <location>
        <position position="1"/>
    </location>
</feature>
<evidence type="ECO:0000313" key="2">
    <source>
        <dbReference type="Proteomes" id="UP000186601"/>
    </source>
</evidence>